<protein>
    <submittedName>
        <fullName evidence="1">Uncharacterized protein</fullName>
    </submittedName>
</protein>
<evidence type="ECO:0000313" key="1">
    <source>
        <dbReference type="EMBL" id="KCZ82263.1"/>
    </source>
</evidence>
<dbReference type="AlphaFoldDB" id="A0A059F4P6"/>
<name>A0A059F4P6_9MICR</name>
<dbReference type="HOGENOM" id="CLU_1503098_0_0_1"/>
<proteinExistence type="predicted"/>
<organism evidence="1 2">
    <name type="scientific">Anncaliia algerae PRA339</name>
    <dbReference type="NCBI Taxonomy" id="1288291"/>
    <lineage>
        <taxon>Eukaryota</taxon>
        <taxon>Fungi</taxon>
        <taxon>Fungi incertae sedis</taxon>
        <taxon>Microsporidia</taxon>
        <taxon>Tubulinosematoidea</taxon>
        <taxon>Tubulinosematidae</taxon>
        <taxon>Anncaliia</taxon>
    </lineage>
</organism>
<accession>A0A059F4P6</accession>
<keyword evidence="2" id="KW-1185">Reference proteome</keyword>
<reference evidence="2" key="1">
    <citation type="submission" date="2013-02" db="EMBL/GenBank/DDBJ databases">
        <authorList>
            <consortium name="The Broad Institute Genome Sequencing Platform"/>
            <person name="Cuomo C."/>
            <person name="Becnel J."/>
            <person name="Sanscrainte N."/>
            <person name="Walker B."/>
            <person name="Young S.K."/>
            <person name="Zeng Q."/>
            <person name="Gargeya S."/>
            <person name="Fitzgerald M."/>
            <person name="Haas B."/>
            <person name="Abouelleil A."/>
            <person name="Alvarado L."/>
            <person name="Arachchi H.M."/>
            <person name="Berlin A.M."/>
            <person name="Chapman S.B."/>
            <person name="Dewar J."/>
            <person name="Goldberg J."/>
            <person name="Griggs A."/>
            <person name="Gujja S."/>
            <person name="Hansen M."/>
            <person name="Howarth C."/>
            <person name="Imamovic A."/>
            <person name="Larimer J."/>
            <person name="McCowan C."/>
            <person name="Murphy C."/>
            <person name="Neiman D."/>
            <person name="Pearson M."/>
            <person name="Priest M."/>
            <person name="Roberts A."/>
            <person name="Saif S."/>
            <person name="Shea T."/>
            <person name="Sisk P."/>
            <person name="Sykes S."/>
            <person name="Wortman J."/>
            <person name="Nusbaum C."/>
            <person name="Birren B."/>
        </authorList>
    </citation>
    <scope>NUCLEOTIDE SEQUENCE [LARGE SCALE GENOMIC DNA]</scope>
    <source>
        <strain evidence="2">PRA339</strain>
    </source>
</reference>
<dbReference type="Proteomes" id="UP000030655">
    <property type="component" value="Unassembled WGS sequence"/>
</dbReference>
<reference evidence="1 2" key="2">
    <citation type="submission" date="2014-03" db="EMBL/GenBank/DDBJ databases">
        <title>The Genome Sequence of Anncaliia algerae insect isolate PRA339.</title>
        <authorList>
            <consortium name="The Broad Institute Genome Sequencing Platform"/>
            <consortium name="The Broad Institute Genome Sequencing Center for Infectious Disease"/>
            <person name="Cuomo C."/>
            <person name="Becnel J."/>
            <person name="Sanscrainte N."/>
            <person name="Walker B."/>
            <person name="Young S.K."/>
            <person name="Zeng Q."/>
            <person name="Gargeya S."/>
            <person name="Fitzgerald M."/>
            <person name="Haas B."/>
            <person name="Abouelleil A."/>
            <person name="Alvarado L."/>
            <person name="Arachchi H.M."/>
            <person name="Berlin A.M."/>
            <person name="Chapman S.B."/>
            <person name="Dewar J."/>
            <person name="Goldberg J."/>
            <person name="Griggs A."/>
            <person name="Gujja S."/>
            <person name="Hansen M."/>
            <person name="Howarth C."/>
            <person name="Imamovic A."/>
            <person name="Larimer J."/>
            <person name="McCowan C."/>
            <person name="Murphy C."/>
            <person name="Neiman D."/>
            <person name="Pearson M."/>
            <person name="Priest M."/>
            <person name="Roberts A."/>
            <person name="Saif S."/>
            <person name="Shea T."/>
            <person name="Sisk P."/>
            <person name="Sykes S."/>
            <person name="Wortman J."/>
            <person name="Nusbaum C."/>
            <person name="Birren B."/>
        </authorList>
    </citation>
    <scope>NUCLEOTIDE SEQUENCE [LARGE SCALE GENOMIC DNA]</scope>
    <source>
        <strain evidence="1 2">PRA339</strain>
    </source>
</reference>
<sequence>MKIKVSSKEWLTSFFQSLRSSLKESIAVDEESFTFFKKYVCANIEYGIPDNVDPKTYSEIVETEERLEEMAVDLAFKRRQFPQEFQELFKDFSGSLINSINKLIEENDSIGMYQHKDSVVDNSINKSISLSLSKLEVNIDVILKRLKKCKRVFDDELRKSLGTYGYENEDNVVKYFDEL</sequence>
<dbReference type="VEuPathDB" id="MicrosporidiaDB:H312_00286"/>
<gene>
    <name evidence="1" type="ORF">H312_00286</name>
</gene>
<dbReference type="EMBL" id="KK365131">
    <property type="protein sequence ID" value="KCZ82263.1"/>
    <property type="molecule type" value="Genomic_DNA"/>
</dbReference>
<evidence type="ECO:0000313" key="2">
    <source>
        <dbReference type="Proteomes" id="UP000030655"/>
    </source>
</evidence>
<dbReference type="OrthoDB" id="2188553at2759"/>